<organism evidence="2 3">
    <name type="scientific">Paraoerskovia sediminicola</name>
    <dbReference type="NCBI Taxonomy" id="1138587"/>
    <lineage>
        <taxon>Bacteria</taxon>
        <taxon>Bacillati</taxon>
        <taxon>Actinomycetota</taxon>
        <taxon>Actinomycetes</taxon>
        <taxon>Micrococcales</taxon>
        <taxon>Cellulomonadaceae</taxon>
        <taxon>Paraoerskovia</taxon>
    </lineage>
</organism>
<evidence type="ECO:0000313" key="3">
    <source>
        <dbReference type="Proteomes" id="UP001321475"/>
    </source>
</evidence>
<sequence>MIGEGRIVEGAPVVMLKDRAGTADAVRHLTDLGHTRVAEISLPLDSSGLSGPVDAERLAQVDRTPRRTGSPGSGT</sequence>
<feature type="compositionally biased region" description="Basic and acidic residues" evidence="1">
    <location>
        <begin position="54"/>
        <end position="65"/>
    </location>
</feature>
<protein>
    <submittedName>
        <fullName evidence="2">Uncharacterized protein</fullName>
    </submittedName>
</protein>
<evidence type="ECO:0000313" key="2">
    <source>
        <dbReference type="EMBL" id="BDZ41233.1"/>
    </source>
</evidence>
<keyword evidence="3" id="KW-1185">Reference proteome</keyword>
<reference evidence="3" key="1">
    <citation type="journal article" date="2019" name="Int. J. Syst. Evol. Microbiol.">
        <title>The Global Catalogue of Microorganisms (GCM) 10K type strain sequencing project: providing services to taxonomists for standard genome sequencing and annotation.</title>
        <authorList>
            <consortium name="The Broad Institute Genomics Platform"/>
            <consortium name="The Broad Institute Genome Sequencing Center for Infectious Disease"/>
            <person name="Wu L."/>
            <person name="Ma J."/>
        </authorList>
    </citation>
    <scope>NUCLEOTIDE SEQUENCE [LARGE SCALE GENOMIC DNA]</scope>
    <source>
        <strain evidence="3">NBRC 108565</strain>
    </source>
</reference>
<evidence type="ECO:0000256" key="1">
    <source>
        <dbReference type="SAM" id="MobiDB-lite"/>
    </source>
</evidence>
<dbReference type="EMBL" id="AP027729">
    <property type="protein sequence ID" value="BDZ41233.1"/>
    <property type="molecule type" value="Genomic_DNA"/>
</dbReference>
<feature type="region of interest" description="Disordered" evidence="1">
    <location>
        <begin position="44"/>
        <end position="75"/>
    </location>
</feature>
<dbReference type="Proteomes" id="UP001321475">
    <property type="component" value="Chromosome"/>
</dbReference>
<dbReference type="SUPFAM" id="SSF53822">
    <property type="entry name" value="Periplasmic binding protein-like I"/>
    <property type="match status" value="1"/>
</dbReference>
<dbReference type="InterPro" id="IPR028082">
    <property type="entry name" value="Peripla_BP_I"/>
</dbReference>
<dbReference type="Gene3D" id="3.40.50.2300">
    <property type="match status" value="1"/>
</dbReference>
<name>A0ABM8FZM2_9CELL</name>
<proteinExistence type="predicted"/>
<accession>A0ABM8FZM2</accession>
<gene>
    <name evidence="2" type="ORF">GCM10025865_05320</name>
</gene>